<accession>Q7UUD1</accession>
<keyword evidence="2" id="KW-1185">Reference proteome</keyword>
<name>Q7UUD1_RHOBA</name>
<dbReference type="EnsemblBacteria" id="CAD73150">
    <property type="protein sequence ID" value="CAD73150"/>
    <property type="gene ID" value="RB3366"/>
</dbReference>
<dbReference type="AlphaFoldDB" id="Q7UUD1"/>
<gene>
    <name evidence="1" type="ordered locus">RB3366</name>
</gene>
<dbReference type="KEGG" id="rba:RB3366"/>
<dbReference type="EMBL" id="BX294138">
    <property type="protein sequence ID" value="CAD73150.1"/>
    <property type="molecule type" value="Genomic_DNA"/>
</dbReference>
<reference evidence="1 2" key="1">
    <citation type="journal article" date="2003" name="Proc. Natl. Acad. Sci. U.S.A.">
        <title>Complete genome sequence of the marine planctomycete Pirellula sp. strain 1.</title>
        <authorList>
            <person name="Gloeckner F.O."/>
            <person name="Kube M."/>
            <person name="Bauer M."/>
            <person name="Teeling H."/>
            <person name="Lombardot T."/>
            <person name="Ludwig W."/>
            <person name="Gade D."/>
            <person name="Beck A."/>
            <person name="Borzym K."/>
            <person name="Heitmann K."/>
            <person name="Rabus R."/>
            <person name="Schlesner H."/>
            <person name="Amann R."/>
            <person name="Reinhardt R."/>
        </authorList>
    </citation>
    <scope>NUCLEOTIDE SEQUENCE [LARGE SCALE GENOMIC DNA]</scope>
    <source>
        <strain evidence="2">DSM 10527 / NCIMB 13988 / SH1</strain>
    </source>
</reference>
<protein>
    <submittedName>
        <fullName evidence="1">Uncharacterized protein</fullName>
    </submittedName>
</protein>
<evidence type="ECO:0000313" key="2">
    <source>
        <dbReference type="Proteomes" id="UP000001025"/>
    </source>
</evidence>
<evidence type="ECO:0000313" key="1">
    <source>
        <dbReference type="EMBL" id="CAD73150.1"/>
    </source>
</evidence>
<sequence length="78" mass="9499">MKWMYEYLVVICEPPKWRQPFMRRNLEFDSFHVVYLSYQTTMSELRRYGETFWCSRWLVLPALPLAMDDEVASRSPAE</sequence>
<organism evidence="1 2">
    <name type="scientific">Rhodopirellula baltica (strain DSM 10527 / NCIMB 13988 / SH1)</name>
    <dbReference type="NCBI Taxonomy" id="243090"/>
    <lineage>
        <taxon>Bacteria</taxon>
        <taxon>Pseudomonadati</taxon>
        <taxon>Planctomycetota</taxon>
        <taxon>Planctomycetia</taxon>
        <taxon>Pirellulales</taxon>
        <taxon>Pirellulaceae</taxon>
        <taxon>Rhodopirellula</taxon>
    </lineage>
</organism>
<dbReference type="HOGENOM" id="CLU_2619660_0_0_0"/>
<dbReference type="Proteomes" id="UP000001025">
    <property type="component" value="Chromosome"/>
</dbReference>
<proteinExistence type="predicted"/>
<dbReference type="PATRIC" id="fig|243090.15.peg.1554"/>
<dbReference type="InParanoid" id="Q7UUD1"/>